<organism evidence="2 3">
    <name type="scientific">Tetraparma gracilis</name>
    <dbReference type="NCBI Taxonomy" id="2962635"/>
    <lineage>
        <taxon>Eukaryota</taxon>
        <taxon>Sar</taxon>
        <taxon>Stramenopiles</taxon>
        <taxon>Ochrophyta</taxon>
        <taxon>Bolidophyceae</taxon>
        <taxon>Parmales</taxon>
        <taxon>Triparmaceae</taxon>
        <taxon>Tetraparma</taxon>
    </lineage>
</organism>
<keyword evidence="1" id="KW-1133">Transmembrane helix</keyword>
<dbReference type="EMBL" id="BRYB01002037">
    <property type="protein sequence ID" value="GMI38531.1"/>
    <property type="molecule type" value="Genomic_DNA"/>
</dbReference>
<keyword evidence="1" id="KW-0812">Transmembrane</keyword>
<dbReference type="Proteomes" id="UP001165060">
    <property type="component" value="Unassembled WGS sequence"/>
</dbReference>
<evidence type="ECO:0000313" key="2">
    <source>
        <dbReference type="EMBL" id="GMI38531.1"/>
    </source>
</evidence>
<feature type="transmembrane region" description="Helical" evidence="1">
    <location>
        <begin position="32"/>
        <end position="54"/>
    </location>
</feature>
<gene>
    <name evidence="2" type="ORF">TeGR_g7734</name>
</gene>
<keyword evidence="3" id="KW-1185">Reference proteome</keyword>
<protein>
    <submittedName>
        <fullName evidence="2">Uncharacterized protein</fullName>
    </submittedName>
</protein>
<reference evidence="2 3" key="1">
    <citation type="journal article" date="2023" name="Commun. Biol.">
        <title>Genome analysis of Parmales, the sister group of diatoms, reveals the evolutionary specialization of diatoms from phago-mixotrophs to photoautotrophs.</title>
        <authorList>
            <person name="Ban H."/>
            <person name="Sato S."/>
            <person name="Yoshikawa S."/>
            <person name="Yamada K."/>
            <person name="Nakamura Y."/>
            <person name="Ichinomiya M."/>
            <person name="Sato N."/>
            <person name="Blanc-Mathieu R."/>
            <person name="Endo H."/>
            <person name="Kuwata A."/>
            <person name="Ogata H."/>
        </authorList>
    </citation>
    <scope>NUCLEOTIDE SEQUENCE [LARGE SCALE GENOMIC DNA]</scope>
</reference>
<proteinExistence type="predicted"/>
<accession>A0ABQ6N394</accession>
<comment type="caution">
    <text evidence="2">The sequence shown here is derived from an EMBL/GenBank/DDBJ whole genome shotgun (WGS) entry which is preliminary data.</text>
</comment>
<name>A0ABQ6N394_9STRA</name>
<sequence>MWACDQQLYGYEYATALIVRILQLSLPDENTAMLVGLAGAVVEVGTRIFFYMLFLKKGLANPRMTDEEKKKYAQRGKLRVQDASNDMVVEYMSSIVAGLFMIHLAPTGVFSFATTAEISTNTIIKLCAFQIVPELFLDFYVTFMEIYGGLKDLHVGYWKMGTGAEENSKHWVKRLGDLPKATLCKVVHTWTFTAFVLATCLK</sequence>
<evidence type="ECO:0000313" key="3">
    <source>
        <dbReference type="Proteomes" id="UP001165060"/>
    </source>
</evidence>
<evidence type="ECO:0000256" key="1">
    <source>
        <dbReference type="SAM" id="Phobius"/>
    </source>
</evidence>
<keyword evidence="1" id="KW-0472">Membrane</keyword>